<dbReference type="PATRIC" id="fig|1217689.3.peg.783"/>
<dbReference type="EMBL" id="APQO01000004">
    <property type="protein sequence ID" value="EOQ74688.1"/>
    <property type="molecule type" value="Genomic_DNA"/>
</dbReference>
<dbReference type="SUPFAM" id="SSF52980">
    <property type="entry name" value="Restriction endonuclease-like"/>
    <property type="match status" value="1"/>
</dbReference>
<dbReference type="Gene3D" id="3.40.1350.10">
    <property type="match status" value="1"/>
</dbReference>
<name>R8YZA2_9GAMM</name>
<evidence type="ECO:0000313" key="2">
    <source>
        <dbReference type="Proteomes" id="UP000013986"/>
    </source>
</evidence>
<dbReference type="InterPro" id="IPR011335">
    <property type="entry name" value="Restrct_endonuc-II-like"/>
</dbReference>
<sequence length="99" mass="11637">MGKDYQPWLTIQDVSSRGVSHRIYSHKMQRVHHLLSNLELYVFLILDWSSSVQDIREQFPLNIDDTKEICLEHGLRHPNIQGSEQVMTSDFLIDTNDKK</sequence>
<organism evidence="1 2">
    <name type="scientific">Acinetobacter lactucae</name>
    <dbReference type="NCBI Taxonomy" id="1785128"/>
    <lineage>
        <taxon>Bacteria</taxon>
        <taxon>Pseudomonadati</taxon>
        <taxon>Pseudomonadota</taxon>
        <taxon>Gammaproteobacteria</taxon>
        <taxon>Moraxellales</taxon>
        <taxon>Moraxellaceae</taxon>
        <taxon>Acinetobacter</taxon>
        <taxon>Acinetobacter calcoaceticus/baumannii complex</taxon>
    </lineage>
</organism>
<dbReference type="AlphaFoldDB" id="R8YZA2"/>
<comment type="caution">
    <text evidence="1">The sequence shown here is derived from an EMBL/GenBank/DDBJ whole genome shotgun (WGS) entry which is preliminary data.</text>
</comment>
<evidence type="ECO:0000313" key="1">
    <source>
        <dbReference type="EMBL" id="EOQ74688.1"/>
    </source>
</evidence>
<dbReference type="Proteomes" id="UP000013986">
    <property type="component" value="Unassembled WGS sequence"/>
</dbReference>
<protein>
    <submittedName>
        <fullName evidence="1">Uncharacterized protein</fullName>
    </submittedName>
</protein>
<dbReference type="HOGENOM" id="CLU_076083_1_1_6"/>
<gene>
    <name evidence="1" type="ORF">F929_00797</name>
</gene>
<dbReference type="GO" id="GO:0003676">
    <property type="term" value="F:nucleic acid binding"/>
    <property type="evidence" value="ECO:0007669"/>
    <property type="project" value="InterPro"/>
</dbReference>
<proteinExistence type="predicted"/>
<reference evidence="1 2" key="1">
    <citation type="submission" date="2013-02" db="EMBL/GenBank/DDBJ databases">
        <title>The Genome Sequence of Acinetobacter pittii ANC 4052.</title>
        <authorList>
            <consortium name="The Broad Institute Genome Sequencing Platform"/>
            <consortium name="The Broad Institute Genome Sequencing Center for Infectious Disease"/>
            <person name="Cerqueira G."/>
            <person name="Feldgarden M."/>
            <person name="Courvalin P."/>
            <person name="Perichon B."/>
            <person name="Grillot-Courvalin C."/>
            <person name="Clermont D."/>
            <person name="Rocha E."/>
            <person name="Yoon E.-J."/>
            <person name="Nemec A."/>
            <person name="Walker B."/>
            <person name="Young S.K."/>
            <person name="Zeng Q."/>
            <person name="Gargeya S."/>
            <person name="Fitzgerald M."/>
            <person name="Haas B."/>
            <person name="Abouelleil A."/>
            <person name="Alvarado L."/>
            <person name="Arachchi H.M."/>
            <person name="Berlin A.M."/>
            <person name="Chapman S.B."/>
            <person name="Dewar J."/>
            <person name="Goldberg J."/>
            <person name="Griggs A."/>
            <person name="Gujja S."/>
            <person name="Hansen M."/>
            <person name="Howarth C."/>
            <person name="Imamovic A."/>
            <person name="Larimer J."/>
            <person name="McCowan C."/>
            <person name="Murphy C."/>
            <person name="Neiman D."/>
            <person name="Pearson M."/>
            <person name="Priest M."/>
            <person name="Roberts A."/>
            <person name="Saif S."/>
            <person name="Shea T."/>
            <person name="Sisk P."/>
            <person name="Sykes S."/>
            <person name="Wortman J."/>
            <person name="Nusbaum C."/>
            <person name="Birren B."/>
        </authorList>
    </citation>
    <scope>NUCLEOTIDE SEQUENCE [LARGE SCALE GENOMIC DNA]</scope>
    <source>
        <strain evidence="1 2">ANC 4052</strain>
    </source>
</reference>
<dbReference type="InterPro" id="IPR011856">
    <property type="entry name" value="tRNA_endonuc-like_dom_sf"/>
</dbReference>
<accession>R8YZA2</accession>